<protein>
    <submittedName>
        <fullName evidence="2">Uncharacterized protein</fullName>
    </submittedName>
</protein>
<evidence type="ECO:0000313" key="2">
    <source>
        <dbReference type="EMBL" id="GGS72678.1"/>
    </source>
</evidence>
<comment type="caution">
    <text evidence="2">The sequence shown here is derived from an EMBL/GenBank/DDBJ whole genome shotgun (WGS) entry which is preliminary data.</text>
</comment>
<dbReference type="Proteomes" id="UP000659767">
    <property type="component" value="Unassembled WGS sequence"/>
</dbReference>
<organism evidence="2 3">
    <name type="scientific">Streptomyces badius</name>
    <dbReference type="NCBI Taxonomy" id="1941"/>
    <lineage>
        <taxon>Bacteria</taxon>
        <taxon>Bacillati</taxon>
        <taxon>Actinomycetota</taxon>
        <taxon>Actinomycetes</taxon>
        <taxon>Kitasatosporales</taxon>
        <taxon>Streptomycetaceae</taxon>
        <taxon>Streptomyces</taxon>
    </lineage>
</organism>
<keyword evidence="3" id="KW-1185">Reference proteome</keyword>
<feature type="region of interest" description="Disordered" evidence="1">
    <location>
        <begin position="1"/>
        <end position="55"/>
    </location>
</feature>
<name>A0ABQ2TJT3_STRBA</name>
<evidence type="ECO:0000256" key="1">
    <source>
        <dbReference type="SAM" id="MobiDB-lite"/>
    </source>
</evidence>
<dbReference type="EMBL" id="BMSZ01000017">
    <property type="protein sequence ID" value="GGS72678.1"/>
    <property type="molecule type" value="Genomic_DNA"/>
</dbReference>
<accession>A0ABQ2TJT3</accession>
<gene>
    <name evidence="2" type="ORF">GCM10010253_54590</name>
</gene>
<evidence type="ECO:0000313" key="3">
    <source>
        <dbReference type="Proteomes" id="UP000659767"/>
    </source>
</evidence>
<sequence length="55" mass="5828">MSTGVSLRPVDSGEVAGRRAGRTRAAGAVTHPALEHADGTVTSEEFLDRRLRRPG</sequence>
<proteinExistence type="predicted"/>
<reference evidence="3" key="1">
    <citation type="journal article" date="2019" name="Int. J. Syst. Evol. Microbiol.">
        <title>The Global Catalogue of Microorganisms (GCM) 10K type strain sequencing project: providing services to taxonomists for standard genome sequencing and annotation.</title>
        <authorList>
            <consortium name="The Broad Institute Genomics Platform"/>
            <consortium name="The Broad Institute Genome Sequencing Center for Infectious Disease"/>
            <person name="Wu L."/>
            <person name="Ma J."/>
        </authorList>
    </citation>
    <scope>NUCLEOTIDE SEQUENCE [LARGE SCALE GENOMIC DNA]</scope>
    <source>
        <strain evidence="3">JCM 4350</strain>
    </source>
</reference>